<proteinExistence type="predicted"/>
<organism evidence="1 2">
    <name type="scientific">Trichinella nativa</name>
    <dbReference type="NCBI Taxonomy" id="6335"/>
    <lineage>
        <taxon>Eukaryota</taxon>
        <taxon>Metazoa</taxon>
        <taxon>Ecdysozoa</taxon>
        <taxon>Nematoda</taxon>
        <taxon>Enoplea</taxon>
        <taxon>Dorylaimia</taxon>
        <taxon>Trichinellida</taxon>
        <taxon>Trichinellidae</taxon>
        <taxon>Trichinella</taxon>
    </lineage>
</organism>
<feature type="non-terminal residue" evidence="1">
    <location>
        <position position="1"/>
    </location>
</feature>
<dbReference type="AlphaFoldDB" id="A0A1Y3E8R7"/>
<accession>A0A1Y3E8R7</accession>
<dbReference type="EMBL" id="LVZM01023385">
    <property type="protein sequence ID" value="OUC40019.1"/>
    <property type="molecule type" value="Genomic_DNA"/>
</dbReference>
<sequence>IFDAVKPAHPDKISLSDLKRCRMSAFFFDTFFNVRKFLTHEDPDSSRHLYDEFEDAANEWDRFAAIQYKNLLDVELQQEEETEMYYCDSDEDLERNCNATLTSLTLA</sequence>
<dbReference type="Proteomes" id="UP000243006">
    <property type="component" value="Unassembled WGS sequence"/>
</dbReference>
<evidence type="ECO:0000313" key="1">
    <source>
        <dbReference type="EMBL" id="OUC40019.1"/>
    </source>
</evidence>
<comment type="caution">
    <text evidence="1">The sequence shown here is derived from an EMBL/GenBank/DDBJ whole genome shotgun (WGS) entry which is preliminary data.</text>
</comment>
<gene>
    <name evidence="1" type="ORF">D917_04402</name>
</gene>
<dbReference type="PANTHER" id="PTHR14095">
    <property type="entry name" value="PHOSPHATASE 2A REGULATORY SUBUNIT-RELATED"/>
    <property type="match status" value="1"/>
</dbReference>
<reference evidence="1 2" key="1">
    <citation type="submission" date="2015-04" db="EMBL/GenBank/DDBJ databases">
        <title>Draft genome of the roundworm Trichinella nativa.</title>
        <authorList>
            <person name="Mitreva M."/>
        </authorList>
    </citation>
    <scope>NUCLEOTIDE SEQUENCE [LARGE SCALE GENOMIC DNA]</scope>
    <source>
        <strain evidence="1 2">ISS45</strain>
    </source>
</reference>
<dbReference type="PANTHER" id="PTHR14095:SF0">
    <property type="entry name" value="MIP22305P"/>
    <property type="match status" value="1"/>
</dbReference>
<dbReference type="Gene3D" id="1.10.238.10">
    <property type="entry name" value="EF-hand"/>
    <property type="match status" value="1"/>
</dbReference>
<evidence type="ECO:0000313" key="2">
    <source>
        <dbReference type="Proteomes" id="UP000243006"/>
    </source>
</evidence>
<dbReference type="GO" id="GO:0019888">
    <property type="term" value="F:protein phosphatase regulator activity"/>
    <property type="evidence" value="ECO:0007669"/>
    <property type="project" value="TreeGrafter"/>
</dbReference>
<protein>
    <submittedName>
        <fullName evidence="1">Uncharacterized protein</fullName>
    </submittedName>
</protein>
<name>A0A1Y3E8R7_9BILA</name>
<dbReference type="GO" id="GO:0000159">
    <property type="term" value="C:protein phosphatase type 2A complex"/>
    <property type="evidence" value="ECO:0007669"/>
    <property type="project" value="TreeGrafter"/>
</dbReference>